<sequence length="132" mass="14617">MMNRKAGKEQGSASSKSRRSGIAKLLDDTAVSTYEDVRAIIDAKFELLKIELTEKLSVIASAAVVAVILVVGMTYLLTTVALLIGELLGHPFLGYLIVSLLFLSCFLFFTRFKPLLLRNLIQKILLSLHDYN</sequence>
<gene>
    <name evidence="2" type="ordered locus">Ppha_0470</name>
</gene>
<dbReference type="RefSeq" id="WP_012507291.1">
    <property type="nucleotide sequence ID" value="NC_011060.1"/>
</dbReference>
<evidence type="ECO:0000313" key="3">
    <source>
        <dbReference type="Proteomes" id="UP000002724"/>
    </source>
</evidence>
<dbReference type="HOGENOM" id="CLU_144655_0_0_10"/>
<keyword evidence="1" id="KW-0812">Transmembrane</keyword>
<evidence type="ECO:0000313" key="2">
    <source>
        <dbReference type="EMBL" id="ACF42796.1"/>
    </source>
</evidence>
<dbReference type="AlphaFoldDB" id="B4SCW2"/>
<dbReference type="KEGG" id="pph:Ppha_0470"/>
<evidence type="ECO:0008006" key="4">
    <source>
        <dbReference type="Google" id="ProtNLM"/>
    </source>
</evidence>
<keyword evidence="1" id="KW-0472">Membrane</keyword>
<dbReference type="EMBL" id="CP001110">
    <property type="protein sequence ID" value="ACF42796.1"/>
    <property type="molecule type" value="Genomic_DNA"/>
</dbReference>
<name>B4SCW2_PELPB</name>
<keyword evidence="1" id="KW-1133">Transmembrane helix</keyword>
<accession>B4SCW2</accession>
<keyword evidence="3" id="KW-1185">Reference proteome</keyword>
<proteinExistence type="predicted"/>
<feature type="transmembrane region" description="Helical" evidence="1">
    <location>
        <begin position="58"/>
        <end position="84"/>
    </location>
</feature>
<organism evidence="2 3">
    <name type="scientific">Pelodictyon phaeoclathratiforme (strain DSM 5477 / BU-1)</name>
    <dbReference type="NCBI Taxonomy" id="324925"/>
    <lineage>
        <taxon>Bacteria</taxon>
        <taxon>Pseudomonadati</taxon>
        <taxon>Chlorobiota</taxon>
        <taxon>Chlorobiia</taxon>
        <taxon>Chlorobiales</taxon>
        <taxon>Chlorobiaceae</taxon>
        <taxon>Chlorobium/Pelodictyon group</taxon>
        <taxon>Pelodictyon</taxon>
    </lineage>
</organism>
<reference evidence="2 3" key="1">
    <citation type="submission" date="2008-06" db="EMBL/GenBank/DDBJ databases">
        <title>Complete sequence of Pelodictyon phaeoclathratiforme BU-1.</title>
        <authorList>
            <consortium name="US DOE Joint Genome Institute"/>
            <person name="Lucas S."/>
            <person name="Copeland A."/>
            <person name="Lapidus A."/>
            <person name="Glavina del Rio T."/>
            <person name="Dalin E."/>
            <person name="Tice H."/>
            <person name="Bruce D."/>
            <person name="Goodwin L."/>
            <person name="Pitluck S."/>
            <person name="Schmutz J."/>
            <person name="Larimer F."/>
            <person name="Land M."/>
            <person name="Hauser L."/>
            <person name="Kyrpides N."/>
            <person name="Mikhailova N."/>
            <person name="Liu Z."/>
            <person name="Li T."/>
            <person name="Zhao F."/>
            <person name="Overmann J."/>
            <person name="Bryant D.A."/>
            <person name="Richardson P."/>
        </authorList>
    </citation>
    <scope>NUCLEOTIDE SEQUENCE [LARGE SCALE GENOMIC DNA]</scope>
    <source>
        <strain evidence="3">DSM 5477 / BU-1</strain>
    </source>
</reference>
<evidence type="ECO:0000256" key="1">
    <source>
        <dbReference type="SAM" id="Phobius"/>
    </source>
</evidence>
<protein>
    <recommendedName>
        <fullName evidence="4">Phage holin family protein</fullName>
    </recommendedName>
</protein>
<dbReference type="eggNOG" id="ENOG50330GN">
    <property type="taxonomic scope" value="Bacteria"/>
</dbReference>
<feature type="transmembrane region" description="Helical" evidence="1">
    <location>
        <begin position="90"/>
        <end position="109"/>
    </location>
</feature>
<dbReference type="Proteomes" id="UP000002724">
    <property type="component" value="Chromosome"/>
</dbReference>
<dbReference type="STRING" id="324925.Ppha_0470"/>